<dbReference type="InterPro" id="IPR002885">
    <property type="entry name" value="PPR_rpt"/>
</dbReference>
<dbReference type="PROSITE" id="PS51375">
    <property type="entry name" value="PPR"/>
    <property type="match status" value="4"/>
</dbReference>
<dbReference type="OrthoDB" id="185373at2759"/>
<feature type="repeat" description="PPR" evidence="3">
    <location>
        <begin position="9"/>
        <end position="43"/>
    </location>
</feature>
<accession>A0A9Q0QZY8</accession>
<evidence type="ECO:0000256" key="3">
    <source>
        <dbReference type="PROSITE-ProRule" id="PRU00708"/>
    </source>
</evidence>
<dbReference type="Gene3D" id="1.25.40.10">
    <property type="entry name" value="Tetratricopeptide repeat domain"/>
    <property type="match status" value="2"/>
</dbReference>
<dbReference type="Pfam" id="PF13041">
    <property type="entry name" value="PPR_2"/>
    <property type="match status" value="2"/>
</dbReference>
<comment type="similarity">
    <text evidence="1">Belongs to the PPR family. P subfamily.</text>
</comment>
<dbReference type="NCBIfam" id="TIGR00756">
    <property type="entry name" value="PPR"/>
    <property type="match status" value="4"/>
</dbReference>
<comment type="caution">
    <text evidence="4">The sequence shown here is derived from an EMBL/GenBank/DDBJ whole genome shotgun (WGS) entry which is preliminary data.</text>
</comment>
<dbReference type="AlphaFoldDB" id="A0A9Q0QZY8"/>
<evidence type="ECO:0000313" key="5">
    <source>
        <dbReference type="Proteomes" id="UP001141806"/>
    </source>
</evidence>
<feature type="repeat" description="PPR" evidence="3">
    <location>
        <begin position="44"/>
        <end position="78"/>
    </location>
</feature>
<dbReference type="EMBL" id="JAMYWD010000002">
    <property type="protein sequence ID" value="KAJ4978310.1"/>
    <property type="molecule type" value="Genomic_DNA"/>
</dbReference>
<protein>
    <recommendedName>
        <fullName evidence="6">Pentatricopeptide repeat-containing protein</fullName>
    </recommendedName>
</protein>
<dbReference type="PANTHER" id="PTHR47941">
    <property type="entry name" value="PENTATRICOPEPTIDE REPEAT-CONTAINING PROTEIN 3, MITOCHONDRIAL"/>
    <property type="match status" value="1"/>
</dbReference>
<feature type="repeat" description="PPR" evidence="3">
    <location>
        <begin position="149"/>
        <end position="179"/>
    </location>
</feature>
<evidence type="ECO:0000256" key="2">
    <source>
        <dbReference type="ARBA" id="ARBA00022737"/>
    </source>
</evidence>
<reference evidence="4" key="1">
    <citation type="journal article" date="2023" name="Plant J.">
        <title>The genome of the king protea, Protea cynaroides.</title>
        <authorList>
            <person name="Chang J."/>
            <person name="Duong T.A."/>
            <person name="Schoeman C."/>
            <person name="Ma X."/>
            <person name="Roodt D."/>
            <person name="Barker N."/>
            <person name="Li Z."/>
            <person name="Van de Peer Y."/>
            <person name="Mizrachi E."/>
        </authorList>
    </citation>
    <scope>NUCLEOTIDE SEQUENCE</scope>
    <source>
        <tissue evidence="4">Young leaves</tissue>
    </source>
</reference>
<evidence type="ECO:0008006" key="6">
    <source>
        <dbReference type="Google" id="ProtNLM"/>
    </source>
</evidence>
<gene>
    <name evidence="4" type="ORF">NE237_009090</name>
</gene>
<dbReference type="Pfam" id="PF12854">
    <property type="entry name" value="PPR_1"/>
    <property type="match status" value="1"/>
</dbReference>
<evidence type="ECO:0000256" key="1">
    <source>
        <dbReference type="ARBA" id="ARBA00007626"/>
    </source>
</evidence>
<feature type="repeat" description="PPR" evidence="3">
    <location>
        <begin position="79"/>
        <end position="113"/>
    </location>
</feature>
<keyword evidence="5" id="KW-1185">Reference proteome</keyword>
<dbReference type="Proteomes" id="UP001141806">
    <property type="component" value="Unassembled WGS sequence"/>
</dbReference>
<proteinExistence type="inferred from homology"/>
<evidence type="ECO:0000313" key="4">
    <source>
        <dbReference type="EMBL" id="KAJ4978310.1"/>
    </source>
</evidence>
<dbReference type="InterPro" id="IPR011990">
    <property type="entry name" value="TPR-like_helical_dom_sf"/>
</dbReference>
<sequence>MKRCGVPPDVYSYNILIHGFCKKGNAAKGKALLDEMLMQKIRPSLVTYSSLLSGYCLSGQMDIALKLFKKLEAWGHYPDQIAYNILIGGYRKHEDFDSVRRLWIEMSRNELFPDVYNCTNLVHTYCMMGCLNKTLKHLEIMEDGGVPLNTVIVSVIVDAYCREGRIDDAFTLLDKMQLLMDSARKIKQRGLGSYSL</sequence>
<name>A0A9Q0QZY8_9MAGN</name>
<keyword evidence="2" id="KW-0677">Repeat</keyword>
<organism evidence="4 5">
    <name type="scientific">Protea cynaroides</name>
    <dbReference type="NCBI Taxonomy" id="273540"/>
    <lineage>
        <taxon>Eukaryota</taxon>
        <taxon>Viridiplantae</taxon>
        <taxon>Streptophyta</taxon>
        <taxon>Embryophyta</taxon>
        <taxon>Tracheophyta</taxon>
        <taxon>Spermatophyta</taxon>
        <taxon>Magnoliopsida</taxon>
        <taxon>Proteales</taxon>
        <taxon>Proteaceae</taxon>
        <taxon>Protea</taxon>
    </lineage>
</organism>